<gene>
    <name evidence="1" type="ORF">MBELCI_1920</name>
</gene>
<sequence>MSILSKKHLGLTLAATLIAGAVGEFGFARHARAVTVEPYELFKTVEMEIGGVVYDVQIRKDPPTISAAGSAYFF</sequence>
<protein>
    <submittedName>
        <fullName evidence="1">Uncharacterized protein</fullName>
    </submittedName>
</protein>
<accession>U3AMA6</accession>
<reference evidence="1" key="1">
    <citation type="journal article" date="2013" name="Genome Announc.">
        <title>Draft Genome Sequence of Loktanella cinnabarina LL-001T, Isolated from Deep-Sea Floor Sediment.</title>
        <authorList>
            <person name="Nishi S."/>
            <person name="Tsubouchi T."/>
            <person name="Takaki Y."/>
            <person name="Koyanagi R."/>
            <person name="Satoh N."/>
            <person name="Maruyama T."/>
            <person name="Hatada Y."/>
        </authorList>
    </citation>
    <scope>NUCLEOTIDE SEQUENCE [LARGE SCALE GENOMIC DNA]</scope>
    <source>
        <strain evidence="1">LL-001</strain>
    </source>
</reference>
<dbReference type="Proteomes" id="UP000016566">
    <property type="component" value="Unassembled WGS sequence"/>
</dbReference>
<evidence type="ECO:0000313" key="2">
    <source>
        <dbReference type="Proteomes" id="UP000016566"/>
    </source>
</evidence>
<dbReference type="AlphaFoldDB" id="U3AMA6"/>
<proteinExistence type="predicted"/>
<comment type="caution">
    <text evidence="1">The sequence shown here is derived from an EMBL/GenBank/DDBJ whole genome shotgun (WGS) entry which is preliminary data.</text>
</comment>
<dbReference type="EMBL" id="BATB01000022">
    <property type="protein sequence ID" value="GAD55868.1"/>
    <property type="molecule type" value="Genomic_DNA"/>
</dbReference>
<evidence type="ECO:0000313" key="1">
    <source>
        <dbReference type="EMBL" id="GAD55868.1"/>
    </source>
</evidence>
<dbReference type="RefSeq" id="WP_021693969.1">
    <property type="nucleotide sequence ID" value="NZ_BATB01000022.1"/>
</dbReference>
<keyword evidence="2" id="KW-1185">Reference proteome</keyword>
<name>U3AMA6_9RHOB</name>
<organism evidence="1 2">
    <name type="scientific">Limimaricola cinnabarinus LL-001</name>
    <dbReference type="NCBI Taxonomy" id="1337093"/>
    <lineage>
        <taxon>Bacteria</taxon>
        <taxon>Pseudomonadati</taxon>
        <taxon>Pseudomonadota</taxon>
        <taxon>Alphaproteobacteria</taxon>
        <taxon>Rhodobacterales</taxon>
        <taxon>Paracoccaceae</taxon>
        <taxon>Limimaricola</taxon>
    </lineage>
</organism>